<proteinExistence type="predicted"/>
<feature type="repeat" description="WD" evidence="1">
    <location>
        <begin position="601"/>
        <end position="635"/>
    </location>
</feature>
<dbReference type="PROSITE" id="PS50082">
    <property type="entry name" value="WD_REPEATS_2"/>
    <property type="match status" value="1"/>
</dbReference>
<dbReference type="InterPro" id="IPR001680">
    <property type="entry name" value="WD40_rpt"/>
</dbReference>
<dbReference type="Gene3D" id="2.130.10.10">
    <property type="entry name" value="YVTN repeat-like/Quinoprotein amine dehydrogenase"/>
    <property type="match status" value="4"/>
</dbReference>
<evidence type="ECO:0000256" key="1">
    <source>
        <dbReference type="PROSITE-ProRule" id="PRU00221"/>
    </source>
</evidence>
<dbReference type="Pfam" id="PF00400">
    <property type="entry name" value="WD40"/>
    <property type="match status" value="2"/>
</dbReference>
<keyword evidence="3" id="KW-1185">Reference proteome</keyword>
<dbReference type="InterPro" id="IPR011047">
    <property type="entry name" value="Quinoprotein_ADH-like_sf"/>
</dbReference>
<comment type="caution">
    <text evidence="2">The sequence shown here is derived from an EMBL/GenBank/DDBJ whole genome shotgun (WGS) entry which is preliminary data.</text>
</comment>
<gene>
    <name evidence="2" type="ORF">ACFQ08_18720</name>
</gene>
<dbReference type="EMBL" id="JBHTHX010000652">
    <property type="protein sequence ID" value="MFD0886584.1"/>
    <property type="molecule type" value="Genomic_DNA"/>
</dbReference>
<organism evidence="2 3">
    <name type="scientific">Streptosporangium algeriense</name>
    <dbReference type="NCBI Taxonomy" id="1682748"/>
    <lineage>
        <taxon>Bacteria</taxon>
        <taxon>Bacillati</taxon>
        <taxon>Actinomycetota</taxon>
        <taxon>Actinomycetes</taxon>
        <taxon>Streptosporangiales</taxon>
        <taxon>Streptosporangiaceae</taxon>
        <taxon>Streptosporangium</taxon>
    </lineage>
</organism>
<dbReference type="SUPFAM" id="SSF50998">
    <property type="entry name" value="Quinoprotein alcohol dehydrogenase-like"/>
    <property type="match status" value="1"/>
</dbReference>
<dbReference type="SUPFAM" id="SSF63829">
    <property type="entry name" value="Calcium-dependent phosphotriesterase"/>
    <property type="match status" value="1"/>
</dbReference>
<dbReference type="InterPro" id="IPR015943">
    <property type="entry name" value="WD40/YVTN_repeat-like_dom_sf"/>
</dbReference>
<evidence type="ECO:0000313" key="2">
    <source>
        <dbReference type="EMBL" id="MFD0886584.1"/>
    </source>
</evidence>
<dbReference type="Proteomes" id="UP001597024">
    <property type="component" value="Unassembled WGS sequence"/>
</dbReference>
<dbReference type="PANTHER" id="PTHR19879:SF9">
    <property type="entry name" value="TRANSCRIPTION INITIATION FACTOR TFIID SUBUNIT 5"/>
    <property type="match status" value="1"/>
</dbReference>
<feature type="non-terminal residue" evidence="2">
    <location>
        <position position="1"/>
    </location>
</feature>
<dbReference type="PANTHER" id="PTHR19879">
    <property type="entry name" value="TRANSCRIPTION INITIATION FACTOR TFIID"/>
    <property type="match status" value="1"/>
</dbReference>
<accession>A0ABW3DUF8</accession>
<protein>
    <recommendedName>
        <fullName evidence="4">WD40 repeat domain-containing protein</fullName>
    </recommendedName>
</protein>
<keyword evidence="1" id="KW-0853">WD repeat</keyword>
<sequence>SAASLRQTDPKLSMRLSLAAWHLADLPETRANLRTAGLQAQQDVFTDPDTAPDTVRWLSSDGRSLYSVGADRVVRWDVETRRAVTTVPGLAGWTGGRGEGQGDTRWLPLFGPDDDTVTLWDMTTGLRDPAPLDNANRGVEIALSGRRLITYHASGSHHRVRVWDTATRRLVTQADTPREKKSIPGERQWRSVFTLIRKAHNGRSAVEPDAPDATLSADDTTMAVCVPGAPVRVWDLRTGRELDVPHMPELSAEQCGERRLRLSPDGRRLLMITDTRIRFWELPTGRELPAMDEPGVDEIGFSADGTFLATANADELLVWRAGVPSAPLFRHPLAGEHAFAIRVDPAADQVRYLAGSPNTYSWPATVRTLKLNSVVDVGWRDENARSALFSPDGNTLATTYANRVELRDVRTGRLLPGPSPIPCQAMDSAEPRCNVIAAFRPDGGVLAYGDTHPESFSAQMWDLAGRRVTGRTAPFPYGGALAYTLDSETLLVSGLPPTGSLTLWDLKRGTATAVPGVNGNIALAPSGRSLVTTGGQVADLVSGRAVVRASGSHPASALAFSADGRFLAVGDKTGQTVLWDGTVRRRLGTLTPASPDASDWVSALAFSADGSVLAVGTAEGVTQLWDTATRQPIGAPISTPAGYVAALRLDRDALYVAGEHVPLRRHDLTPEAAARTVCRRAGHGLTPDDWATHFPGYTYQATCA</sequence>
<name>A0ABW3DUF8_9ACTN</name>
<dbReference type="SMART" id="SM00320">
    <property type="entry name" value="WD40"/>
    <property type="match status" value="5"/>
</dbReference>
<evidence type="ECO:0000313" key="3">
    <source>
        <dbReference type="Proteomes" id="UP001597024"/>
    </source>
</evidence>
<reference evidence="3" key="1">
    <citation type="journal article" date="2019" name="Int. J. Syst. Evol. Microbiol.">
        <title>The Global Catalogue of Microorganisms (GCM) 10K type strain sequencing project: providing services to taxonomists for standard genome sequencing and annotation.</title>
        <authorList>
            <consortium name="The Broad Institute Genomics Platform"/>
            <consortium name="The Broad Institute Genome Sequencing Center for Infectious Disease"/>
            <person name="Wu L."/>
            <person name="Ma J."/>
        </authorList>
    </citation>
    <scope>NUCLEOTIDE SEQUENCE [LARGE SCALE GENOMIC DNA]</scope>
    <source>
        <strain evidence="3">CCUG 62974</strain>
    </source>
</reference>
<evidence type="ECO:0008006" key="4">
    <source>
        <dbReference type="Google" id="ProtNLM"/>
    </source>
</evidence>